<evidence type="ECO:0000313" key="3">
    <source>
        <dbReference type="Proteomes" id="UP000800035"/>
    </source>
</evidence>
<proteinExistence type="predicted"/>
<feature type="compositionally biased region" description="Polar residues" evidence="1">
    <location>
        <begin position="82"/>
        <end position="91"/>
    </location>
</feature>
<feature type="region of interest" description="Disordered" evidence="1">
    <location>
        <begin position="27"/>
        <end position="211"/>
    </location>
</feature>
<sequence>MNPPSSSVRRRNPLKFNQEGLLLSRPVANIGHVAQPSATPTQTAPTPTADLTRGRRFISNEALSSLQEAKNELESDIDEENTQVPKSSENTKPTRRSQRGKGKAITNIKQKGEAASEAKRKRKPRRSTHGQGRPQGAQVKKRLDQLETEQHDDDYGTEDDKPKPGAQLKPMLKPKRTLKPKPTTVVHGGQSKKIDDYYQPASKASPQPRPQ</sequence>
<feature type="compositionally biased region" description="Low complexity" evidence="1">
    <location>
        <begin position="34"/>
        <end position="49"/>
    </location>
</feature>
<feature type="compositionally biased region" description="Basic residues" evidence="1">
    <location>
        <begin position="93"/>
        <end position="102"/>
    </location>
</feature>
<name>A0A6A5TLN0_9PLEO</name>
<feature type="compositionally biased region" description="Basic residues" evidence="1">
    <location>
        <begin position="119"/>
        <end position="128"/>
    </location>
</feature>
<dbReference type="EMBL" id="ML977007">
    <property type="protein sequence ID" value="KAF1952830.1"/>
    <property type="molecule type" value="Genomic_DNA"/>
</dbReference>
<keyword evidence="3" id="KW-1185">Reference proteome</keyword>
<dbReference type="AlphaFoldDB" id="A0A6A5TLN0"/>
<accession>A0A6A5TLN0</accession>
<gene>
    <name evidence="2" type="ORF">CC80DRAFT_551850</name>
</gene>
<dbReference type="Proteomes" id="UP000800035">
    <property type="component" value="Unassembled WGS sequence"/>
</dbReference>
<evidence type="ECO:0000256" key="1">
    <source>
        <dbReference type="SAM" id="MobiDB-lite"/>
    </source>
</evidence>
<reference evidence="2" key="1">
    <citation type="journal article" date="2020" name="Stud. Mycol.">
        <title>101 Dothideomycetes genomes: a test case for predicting lifestyles and emergence of pathogens.</title>
        <authorList>
            <person name="Haridas S."/>
            <person name="Albert R."/>
            <person name="Binder M."/>
            <person name="Bloem J."/>
            <person name="Labutti K."/>
            <person name="Salamov A."/>
            <person name="Andreopoulos B."/>
            <person name="Baker S."/>
            <person name="Barry K."/>
            <person name="Bills G."/>
            <person name="Bluhm B."/>
            <person name="Cannon C."/>
            <person name="Castanera R."/>
            <person name="Culley D."/>
            <person name="Daum C."/>
            <person name="Ezra D."/>
            <person name="Gonzalez J."/>
            <person name="Henrissat B."/>
            <person name="Kuo A."/>
            <person name="Liang C."/>
            <person name="Lipzen A."/>
            <person name="Lutzoni F."/>
            <person name="Magnuson J."/>
            <person name="Mondo S."/>
            <person name="Nolan M."/>
            <person name="Ohm R."/>
            <person name="Pangilinan J."/>
            <person name="Park H.-J."/>
            <person name="Ramirez L."/>
            <person name="Alfaro M."/>
            <person name="Sun H."/>
            <person name="Tritt A."/>
            <person name="Yoshinaga Y."/>
            <person name="Zwiers L.-H."/>
            <person name="Turgeon B."/>
            <person name="Goodwin S."/>
            <person name="Spatafora J."/>
            <person name="Crous P."/>
            <person name="Grigoriev I."/>
        </authorList>
    </citation>
    <scope>NUCLEOTIDE SEQUENCE</scope>
    <source>
        <strain evidence="2">CBS 675.92</strain>
    </source>
</reference>
<protein>
    <submittedName>
        <fullName evidence="2">Uncharacterized protein</fullName>
    </submittedName>
</protein>
<feature type="region of interest" description="Disordered" evidence="1">
    <location>
        <begin position="1"/>
        <end position="20"/>
    </location>
</feature>
<evidence type="ECO:0000313" key="2">
    <source>
        <dbReference type="EMBL" id="KAF1952830.1"/>
    </source>
</evidence>
<organism evidence="2 3">
    <name type="scientific">Byssothecium circinans</name>
    <dbReference type="NCBI Taxonomy" id="147558"/>
    <lineage>
        <taxon>Eukaryota</taxon>
        <taxon>Fungi</taxon>
        <taxon>Dikarya</taxon>
        <taxon>Ascomycota</taxon>
        <taxon>Pezizomycotina</taxon>
        <taxon>Dothideomycetes</taxon>
        <taxon>Pleosporomycetidae</taxon>
        <taxon>Pleosporales</taxon>
        <taxon>Massarineae</taxon>
        <taxon>Massarinaceae</taxon>
        <taxon>Byssothecium</taxon>
    </lineage>
</organism>